<name>A0ABV7AFR5_9RHOB</name>
<dbReference type="EMBL" id="JBHRSK010000004">
    <property type="protein sequence ID" value="MFC2967852.1"/>
    <property type="molecule type" value="Genomic_DNA"/>
</dbReference>
<evidence type="ECO:0000313" key="5">
    <source>
        <dbReference type="Proteomes" id="UP001595443"/>
    </source>
</evidence>
<feature type="domain" description="Tip attachment protein J" evidence="2">
    <location>
        <begin position="792"/>
        <end position="950"/>
    </location>
</feature>
<dbReference type="CDD" id="cd19607">
    <property type="entry name" value="GTA_TIM-barrel-like"/>
    <property type="match status" value="1"/>
</dbReference>
<comment type="caution">
    <text evidence="4">The sequence shown here is derived from an EMBL/GenBank/DDBJ whole genome shotgun (WGS) entry which is preliminary data.</text>
</comment>
<proteinExistence type="predicted"/>
<evidence type="ECO:0000259" key="1">
    <source>
        <dbReference type="Pfam" id="PF13547"/>
    </source>
</evidence>
<dbReference type="InterPro" id="IPR017853">
    <property type="entry name" value="GH"/>
</dbReference>
<dbReference type="InterPro" id="IPR032876">
    <property type="entry name" value="J_dom"/>
</dbReference>
<dbReference type="Proteomes" id="UP001595443">
    <property type="component" value="Unassembled WGS sequence"/>
</dbReference>
<keyword evidence="5" id="KW-1185">Reference proteome</keyword>
<dbReference type="SUPFAM" id="SSF51445">
    <property type="entry name" value="(Trans)glycosidases"/>
    <property type="match status" value="1"/>
</dbReference>
<protein>
    <submittedName>
        <fullName evidence="4">Glycoside hydrolase TIM-barrel-like domain-containing protein</fullName>
    </submittedName>
</protein>
<feature type="domain" description="GTA TIM-barrel-like" evidence="1">
    <location>
        <begin position="440"/>
        <end position="733"/>
    </location>
</feature>
<dbReference type="Pfam" id="PF13547">
    <property type="entry name" value="GTA_TIM"/>
    <property type="match status" value="1"/>
</dbReference>
<dbReference type="InterPro" id="IPR056490">
    <property type="entry name" value="Rcc01698_C"/>
</dbReference>
<evidence type="ECO:0000259" key="2">
    <source>
        <dbReference type="Pfam" id="PF13550"/>
    </source>
</evidence>
<dbReference type="Pfam" id="PF13550">
    <property type="entry name" value="Phage-tail_3"/>
    <property type="match status" value="1"/>
</dbReference>
<dbReference type="InterPro" id="IPR025195">
    <property type="entry name" value="GTA_TIM_dom"/>
</dbReference>
<evidence type="ECO:0000259" key="3">
    <source>
        <dbReference type="Pfam" id="PF23666"/>
    </source>
</evidence>
<dbReference type="RefSeq" id="WP_377832498.1">
    <property type="nucleotide sequence ID" value="NZ_JBHRSK010000004.1"/>
</dbReference>
<sequence length="1295" mass="137133">MATIVLSAVGASIGAGFGGTVLGLSGAVIGRAVGAVLGQSIDQRLLGLGSERVESGRIDRFHLTGASEGVAVGQVYGAVRVGGQVIWATRFAETKTVSGGGKGAPRPTVTAYSYSVSLAIALCEGEILRVGRVWADGVEVARDDLPMRVYTGSEEQLPDPKIEAVEGAGMAPAYRGIAYVVFEDLGLAPYGNRVPQFSFEVLRPAQGPRVDETPELIEAVQAVALIPGTGEYALATTPVHFSDGPGVNISANINSPSGKTDFATSLEMLTAELPACRSVSLVVSWFGDDLRCGSCSVRPQVEAAREGVGMAWRSGGITRAEAQAVAQVDGRPVYGGTPADASVVEAIQALKAAGQEVMFYPFLLMEQLAGNGLADPYGGAEQPALPWRGRITLDVAPGRDGSTDGTAAAEAEVAAFFGTAAAADFSVVDGVISYAGPDEWSYRRFILHCAHLAALAGGVDAFCVGSEMRGLTRIRGASGYPAVAALRALAAEVRGILGADTRISYAADWSEYGAYQHPGGDLLFPLDALWADDNVDFIGIDNYMPLSDWRDGNSHADASWGAIYNLDYLRANVAGGKDYDWYYQTEAAAELQRRTPITDGAHGEPWVYRVKDIRGWWENTHHERIGGVRQVAATGWVPQAKPIVFTEIGCPAIDKGTNQPNVFLDPKSSESALPYFSLGTRDDMIQRQYLRALISYWRDGANNPVSEVYGAPMVDIARAHVWAWDARPFPFFPNNSTLWTDGDNYAHGHWITGRATAQDLARVVAEICGRSGVESLDLSRLFGVVRGYAIDRVEEARAALQPLMLTYGIDAVEREGVLRFQGRDGYADAAVDVGRLVLEAGADSALQTVRAAAAEVAGRVRLNFVEAEGEYRTRAAETVFPGDPVQPASQSELPLVLTLAEGRKAVERWLAESRVARDTARFALPPSELALGAGDVVALAGESYRIDRVEQAGAQSIEAVRVEPGPYQPSDAVEERAVPRAFVAPVPVFPQFLDLPLLRGDEVPYAPHVAATATPWPGSVAVYSSTQDAGYALNTLLPAGAVIGLTQTALLRAAPGLWDRGPALRVKVYGGTLASVSQAEVLNGANAVAIGDGSSGNWEVIQFAGAVLVAPDTYDLSLRLRGQAGSDGLMPDVWPEGSLFVALDGAPRQIALAASARGLARHYRIGPAGRAYDDPSYVHLVEAFEGIGLRPYAPCHLAADVAADGALAVSWIRRTRIDGDSWQSVEVPLGEAREAYLVRVVSGGGVVREEEVSAPAWSYPAAAQAADGVVAPYEIRVAQVSDSFGPGLFAALAVA</sequence>
<organism evidence="4 5">
    <name type="scientific">Acidimangrovimonas pyrenivorans</name>
    <dbReference type="NCBI Taxonomy" id="2030798"/>
    <lineage>
        <taxon>Bacteria</taxon>
        <taxon>Pseudomonadati</taxon>
        <taxon>Pseudomonadota</taxon>
        <taxon>Alphaproteobacteria</taxon>
        <taxon>Rhodobacterales</taxon>
        <taxon>Paracoccaceae</taxon>
        <taxon>Acidimangrovimonas</taxon>
    </lineage>
</organism>
<evidence type="ECO:0000313" key="4">
    <source>
        <dbReference type="EMBL" id="MFC2967852.1"/>
    </source>
</evidence>
<dbReference type="Pfam" id="PF23666">
    <property type="entry name" value="Rcc01698_C"/>
    <property type="match status" value="1"/>
</dbReference>
<feature type="domain" description="Rcc01698-like C-terminal" evidence="3">
    <location>
        <begin position="1041"/>
        <end position="1141"/>
    </location>
</feature>
<gene>
    <name evidence="4" type="ORF">ACFOES_07080</name>
</gene>
<reference evidence="5" key="1">
    <citation type="journal article" date="2019" name="Int. J. Syst. Evol. Microbiol.">
        <title>The Global Catalogue of Microorganisms (GCM) 10K type strain sequencing project: providing services to taxonomists for standard genome sequencing and annotation.</title>
        <authorList>
            <consortium name="The Broad Institute Genomics Platform"/>
            <consortium name="The Broad Institute Genome Sequencing Center for Infectious Disease"/>
            <person name="Wu L."/>
            <person name="Ma J."/>
        </authorList>
    </citation>
    <scope>NUCLEOTIDE SEQUENCE [LARGE SCALE GENOMIC DNA]</scope>
    <source>
        <strain evidence="5">KCTC 62192</strain>
    </source>
</reference>
<dbReference type="Gene3D" id="3.20.20.80">
    <property type="entry name" value="Glycosidases"/>
    <property type="match status" value="1"/>
</dbReference>
<accession>A0ABV7AFR5</accession>